<evidence type="ECO:0000313" key="1">
    <source>
        <dbReference type="EMBL" id="WUS54245.1"/>
    </source>
</evidence>
<name>A0ABZ1W092_9ACTN</name>
<sequence>MTEIRLHLSVRGLTDADLPSCSWAGSPKHVRELVHQIRRAEAGEIDYLAVCTPVGHPVAVGGIDYSVRPGAGTLWLDPARRGMRQSVGARKNGGVTPGRRSLEELEHDRWPAPAAGATRLVATVHALRRRPLDALTVEDLRLLIRQDVGLPHLLPPALAVLRDAPLAEGAMYEGDLLSAVVTRDPSVWCAVPELLRELRVVASGTVGLPPALRREVRRFLDATSGW</sequence>
<dbReference type="RefSeq" id="WP_329492857.1">
    <property type="nucleotide sequence ID" value="NZ_CP108460.1"/>
</dbReference>
<protein>
    <submittedName>
        <fullName evidence="1">Contact-dependent growth inhibition system immunity protein</fullName>
    </submittedName>
</protein>
<keyword evidence="2" id="KW-1185">Reference proteome</keyword>
<dbReference type="Pfam" id="PF18616">
    <property type="entry name" value="CdiI_3"/>
    <property type="match status" value="1"/>
</dbReference>
<dbReference type="EMBL" id="CP108482">
    <property type="protein sequence ID" value="WUS54245.1"/>
    <property type="molecule type" value="Genomic_DNA"/>
</dbReference>
<organism evidence="1 2">
    <name type="scientific">Kitasatospora herbaricolor</name>
    <dbReference type="NCBI Taxonomy" id="68217"/>
    <lineage>
        <taxon>Bacteria</taxon>
        <taxon>Bacillati</taxon>
        <taxon>Actinomycetota</taxon>
        <taxon>Actinomycetes</taxon>
        <taxon>Kitasatosporales</taxon>
        <taxon>Streptomycetaceae</taxon>
        <taxon>Kitasatospora</taxon>
    </lineage>
</organism>
<evidence type="ECO:0000313" key="2">
    <source>
        <dbReference type="Proteomes" id="UP001432014"/>
    </source>
</evidence>
<proteinExistence type="predicted"/>
<accession>A0ABZ1W092</accession>
<dbReference type="InterPro" id="IPR040547">
    <property type="entry name" value="CdiI"/>
</dbReference>
<dbReference type="Proteomes" id="UP001432014">
    <property type="component" value="Chromosome"/>
</dbReference>
<reference evidence="1 2" key="1">
    <citation type="submission" date="2022-10" db="EMBL/GenBank/DDBJ databases">
        <title>The complete genomes of actinobacterial strains from the NBC collection.</title>
        <authorList>
            <person name="Joergensen T.S."/>
            <person name="Alvarez Arevalo M."/>
            <person name="Sterndorff E.B."/>
            <person name="Faurdal D."/>
            <person name="Vuksanovic O."/>
            <person name="Mourched A.-S."/>
            <person name="Charusanti P."/>
            <person name="Shaw S."/>
            <person name="Blin K."/>
            <person name="Weber T."/>
        </authorList>
    </citation>
    <scope>NUCLEOTIDE SEQUENCE [LARGE SCALE GENOMIC DNA]</scope>
    <source>
        <strain evidence="1 2">NBC_01247</strain>
    </source>
</reference>
<gene>
    <name evidence="1" type="ORF">OG469_01235</name>
</gene>
<dbReference type="CDD" id="cd20691">
    <property type="entry name" value="CdiI_EC536-like"/>
    <property type="match status" value="1"/>
</dbReference>